<name>A0A371DBD6_9APHY</name>
<dbReference type="EMBL" id="KZ857403">
    <property type="protein sequence ID" value="RDX49782.1"/>
    <property type="molecule type" value="Genomic_DNA"/>
</dbReference>
<gene>
    <name evidence="1" type="ORF">OH76DRAFT_512188</name>
</gene>
<proteinExistence type="predicted"/>
<dbReference type="Proteomes" id="UP000256964">
    <property type="component" value="Unassembled WGS sequence"/>
</dbReference>
<sequence>MDYVVPRTQFDWNSASLASPGGEKAVTVMFASAPGTYTDTVSFRAEQLKDDASESESFGFAAFVDPLGVPVDWSRLCLDWHDPDEDATTSLRYPGSDRADDWTAVGAALDKARAAAKERCKAVMTLCVGGCLHRCSPSRGYQTNVNRTFCYGVLQETHRPSSPVALNGFDPARSSTIALRVQVVQGRPGL</sequence>
<keyword evidence="2" id="KW-1185">Reference proteome</keyword>
<evidence type="ECO:0000313" key="2">
    <source>
        <dbReference type="Proteomes" id="UP000256964"/>
    </source>
</evidence>
<accession>A0A371DBD6</accession>
<protein>
    <submittedName>
        <fullName evidence="1">Uncharacterized protein</fullName>
    </submittedName>
</protein>
<organism evidence="1 2">
    <name type="scientific">Lentinus brumalis</name>
    <dbReference type="NCBI Taxonomy" id="2498619"/>
    <lineage>
        <taxon>Eukaryota</taxon>
        <taxon>Fungi</taxon>
        <taxon>Dikarya</taxon>
        <taxon>Basidiomycota</taxon>
        <taxon>Agaricomycotina</taxon>
        <taxon>Agaricomycetes</taxon>
        <taxon>Polyporales</taxon>
        <taxon>Polyporaceae</taxon>
        <taxon>Lentinus</taxon>
    </lineage>
</organism>
<reference evidence="1 2" key="1">
    <citation type="journal article" date="2018" name="Biotechnol. Biofuels">
        <title>Integrative visual omics of the white-rot fungus Polyporus brumalis exposes the biotechnological potential of its oxidative enzymes for delignifying raw plant biomass.</title>
        <authorList>
            <person name="Miyauchi S."/>
            <person name="Rancon A."/>
            <person name="Drula E."/>
            <person name="Hage H."/>
            <person name="Chaduli D."/>
            <person name="Favel A."/>
            <person name="Grisel S."/>
            <person name="Henrissat B."/>
            <person name="Herpoel-Gimbert I."/>
            <person name="Ruiz-Duenas F.J."/>
            <person name="Chevret D."/>
            <person name="Hainaut M."/>
            <person name="Lin J."/>
            <person name="Wang M."/>
            <person name="Pangilinan J."/>
            <person name="Lipzen A."/>
            <person name="Lesage-Meessen L."/>
            <person name="Navarro D."/>
            <person name="Riley R."/>
            <person name="Grigoriev I.V."/>
            <person name="Zhou S."/>
            <person name="Raouche S."/>
            <person name="Rosso M.N."/>
        </authorList>
    </citation>
    <scope>NUCLEOTIDE SEQUENCE [LARGE SCALE GENOMIC DNA]</scope>
    <source>
        <strain evidence="1 2">BRFM 1820</strain>
    </source>
</reference>
<dbReference type="AlphaFoldDB" id="A0A371DBD6"/>
<evidence type="ECO:0000313" key="1">
    <source>
        <dbReference type="EMBL" id="RDX49782.1"/>
    </source>
</evidence>